<evidence type="ECO:0000313" key="2">
    <source>
        <dbReference type="Proteomes" id="UP000688137"/>
    </source>
</evidence>
<keyword evidence="2" id="KW-1185">Reference proteome</keyword>
<proteinExistence type="predicted"/>
<gene>
    <name evidence="1" type="ORF">PPRIM_AZ9-3.1.T0940122</name>
</gene>
<protein>
    <submittedName>
        <fullName evidence="1">Uncharacterized protein</fullName>
    </submittedName>
</protein>
<dbReference type="Proteomes" id="UP000688137">
    <property type="component" value="Unassembled WGS sequence"/>
</dbReference>
<dbReference type="AlphaFoldDB" id="A0A8S1NWM3"/>
<reference evidence="1" key="1">
    <citation type="submission" date="2021-01" db="EMBL/GenBank/DDBJ databases">
        <authorList>
            <consortium name="Genoscope - CEA"/>
            <person name="William W."/>
        </authorList>
    </citation>
    <scope>NUCLEOTIDE SEQUENCE</scope>
</reference>
<name>A0A8S1NWM3_PARPR</name>
<dbReference type="EMBL" id="CAJJDM010000097">
    <property type="protein sequence ID" value="CAD8093915.1"/>
    <property type="molecule type" value="Genomic_DNA"/>
</dbReference>
<sequence length="220" mass="26511">MQEEFYELVEVNLPQSQIQVFLSVYIVYPNKNSAISYLLTFYLPNFTFLKWHIWIDLPHQNKDLIYGNILTKTQNNQFTSQQMLTTPLKNRIYQKEFTTSIDKFFYLFYQQSDHHYFFLNYHHLKTIKQSLSLNPSIKLNLILHTSLFSTNSSYNFSHSYLRIFTSFLLSNTILKIANQRNIIYNIYITISSLKQPQKIENQTIQYNNISFYIIFHIYIF</sequence>
<accession>A0A8S1NWM3</accession>
<comment type="caution">
    <text evidence="1">The sequence shown here is derived from an EMBL/GenBank/DDBJ whole genome shotgun (WGS) entry which is preliminary data.</text>
</comment>
<organism evidence="1 2">
    <name type="scientific">Paramecium primaurelia</name>
    <dbReference type="NCBI Taxonomy" id="5886"/>
    <lineage>
        <taxon>Eukaryota</taxon>
        <taxon>Sar</taxon>
        <taxon>Alveolata</taxon>
        <taxon>Ciliophora</taxon>
        <taxon>Intramacronucleata</taxon>
        <taxon>Oligohymenophorea</taxon>
        <taxon>Peniculida</taxon>
        <taxon>Parameciidae</taxon>
        <taxon>Paramecium</taxon>
    </lineage>
</organism>
<evidence type="ECO:0000313" key="1">
    <source>
        <dbReference type="EMBL" id="CAD8093915.1"/>
    </source>
</evidence>